<proteinExistence type="predicted"/>
<dbReference type="EMBL" id="CAJDYZ010004738">
    <property type="protein sequence ID" value="CAD1471857.1"/>
    <property type="molecule type" value="Genomic_DNA"/>
</dbReference>
<evidence type="ECO:0000313" key="3">
    <source>
        <dbReference type="EMBL" id="CAD1471857.1"/>
    </source>
</evidence>
<dbReference type="AlphaFoldDB" id="A0A6V7GYG2"/>
<feature type="non-terminal residue" evidence="3">
    <location>
        <position position="1"/>
    </location>
</feature>
<feature type="transmembrane region" description="Helical" evidence="2">
    <location>
        <begin position="132"/>
        <end position="153"/>
    </location>
</feature>
<organism evidence="3 4">
    <name type="scientific">Heterotrigona itama</name>
    <dbReference type="NCBI Taxonomy" id="395501"/>
    <lineage>
        <taxon>Eukaryota</taxon>
        <taxon>Metazoa</taxon>
        <taxon>Ecdysozoa</taxon>
        <taxon>Arthropoda</taxon>
        <taxon>Hexapoda</taxon>
        <taxon>Insecta</taxon>
        <taxon>Pterygota</taxon>
        <taxon>Neoptera</taxon>
        <taxon>Endopterygota</taxon>
        <taxon>Hymenoptera</taxon>
        <taxon>Apocrita</taxon>
        <taxon>Aculeata</taxon>
        <taxon>Apoidea</taxon>
        <taxon>Anthophila</taxon>
        <taxon>Apidae</taxon>
        <taxon>Heterotrigona</taxon>
    </lineage>
</organism>
<reference evidence="3" key="1">
    <citation type="submission" date="2020-07" db="EMBL/GenBank/DDBJ databases">
        <authorList>
            <person name="Nazaruddin N."/>
        </authorList>
    </citation>
    <scope>NUCLEOTIDE SEQUENCE</scope>
</reference>
<dbReference type="OrthoDB" id="10062605at2759"/>
<keyword evidence="2" id="KW-0472">Membrane</keyword>
<evidence type="ECO:0000313" key="4">
    <source>
        <dbReference type="Proteomes" id="UP000752696"/>
    </source>
</evidence>
<name>A0A6V7GYG2_9HYME</name>
<comment type="caution">
    <text evidence="3">The sequence shown here is derived from an EMBL/GenBank/DDBJ whole genome shotgun (WGS) entry which is preliminary data.</text>
</comment>
<protein>
    <submittedName>
        <fullName evidence="3">Uncharacterized protein</fullName>
    </submittedName>
</protein>
<dbReference type="Proteomes" id="UP000752696">
    <property type="component" value="Unassembled WGS sequence"/>
</dbReference>
<feature type="coiled-coil region" evidence="1">
    <location>
        <begin position="41"/>
        <end position="68"/>
    </location>
</feature>
<keyword evidence="1" id="KW-0175">Coiled coil</keyword>
<keyword evidence="2" id="KW-0812">Transmembrane</keyword>
<keyword evidence="4" id="KW-1185">Reference proteome</keyword>
<accession>A0A6V7GYG2</accession>
<sequence length="154" mass="18072">EIPRQRNSVSGRVNLRRPSLCFETQRWENEKLNRTDSANSVVELRDIFEQTESRRNSVEENNNLLRNNQSGIVSNINCDIASNAKDKDRLIIKQNSFLESSVTNTVEKQLKSCIRTTEPLRITRNIETWRPILWFTFIFFLGFYAKQITLTFVT</sequence>
<evidence type="ECO:0000256" key="2">
    <source>
        <dbReference type="SAM" id="Phobius"/>
    </source>
</evidence>
<evidence type="ECO:0000256" key="1">
    <source>
        <dbReference type="SAM" id="Coils"/>
    </source>
</evidence>
<keyword evidence="2" id="KW-1133">Transmembrane helix</keyword>
<gene>
    <name evidence="3" type="ORF">MHI_LOCUS251775</name>
</gene>